<evidence type="ECO:0000256" key="2">
    <source>
        <dbReference type="ARBA" id="ARBA00022741"/>
    </source>
</evidence>
<dbReference type="Gene3D" id="3.40.50.300">
    <property type="entry name" value="P-loop containing nucleotide triphosphate hydrolases"/>
    <property type="match status" value="2"/>
</dbReference>
<dbReference type="EMBL" id="HBHP01025715">
    <property type="protein sequence ID" value="CAD9771970.1"/>
    <property type="molecule type" value="Transcribed_RNA"/>
</dbReference>
<dbReference type="AlphaFoldDB" id="A0A060DGA1"/>
<dbReference type="GO" id="GO:0034605">
    <property type="term" value="P:cellular response to heat"/>
    <property type="evidence" value="ECO:0007669"/>
    <property type="project" value="TreeGrafter"/>
</dbReference>
<dbReference type="Gene3D" id="4.10.860.10">
    <property type="entry name" value="UVR domain"/>
    <property type="match status" value="1"/>
</dbReference>
<dbReference type="InterPro" id="IPR004176">
    <property type="entry name" value="Clp_R_N"/>
</dbReference>
<evidence type="ECO:0000313" key="18">
    <source>
        <dbReference type="EMBL" id="CAD9771954.1"/>
    </source>
</evidence>
<dbReference type="Pfam" id="PF00004">
    <property type="entry name" value="AAA"/>
    <property type="match status" value="1"/>
</dbReference>
<dbReference type="EMBL" id="CP006627">
    <property type="protein sequence ID" value="AIB09564.1"/>
    <property type="molecule type" value="Genomic_DNA"/>
</dbReference>
<dbReference type="Pfam" id="PF10431">
    <property type="entry name" value="ClpB_D2-small"/>
    <property type="match status" value="1"/>
</dbReference>
<dbReference type="EMBL" id="HBHP01025804">
    <property type="protein sequence ID" value="CAD9772028.1"/>
    <property type="molecule type" value="Transcribed_RNA"/>
</dbReference>
<dbReference type="EMBL" id="CP006627">
    <property type="protein sequence ID" value="AIB09556.1"/>
    <property type="molecule type" value="Genomic_DNA"/>
</dbReference>
<geneLocation type="nucleomorph" evidence="11"/>
<evidence type="ECO:0000313" key="27">
    <source>
        <dbReference type="EMBL" id="CAD9772013.1"/>
    </source>
</evidence>
<dbReference type="CDD" id="cd19499">
    <property type="entry name" value="RecA-like_ClpB_Hsp104-like"/>
    <property type="match status" value="1"/>
</dbReference>
<reference evidence="14" key="2">
    <citation type="submission" date="2021-01" db="EMBL/GenBank/DDBJ databases">
        <authorList>
            <person name="Corre E."/>
            <person name="Pelletier E."/>
            <person name="Niang G."/>
            <person name="Scheremetjew M."/>
            <person name="Finn R."/>
            <person name="Kale V."/>
            <person name="Holt S."/>
            <person name="Cochrane G."/>
            <person name="Meng A."/>
            <person name="Brown T."/>
            <person name="Cohen L."/>
        </authorList>
    </citation>
    <scope>NUCLEOTIDE SEQUENCE</scope>
    <source>
        <strain evidence="14">CCMP622</strain>
    </source>
</reference>
<dbReference type="EMBL" id="HBHP01025648">
    <property type="protein sequence ID" value="CAD9771938.1"/>
    <property type="molecule type" value="Transcribed_RNA"/>
</dbReference>
<evidence type="ECO:0000256" key="5">
    <source>
        <dbReference type="SAM" id="Coils"/>
    </source>
</evidence>
<dbReference type="GO" id="GO:0006508">
    <property type="term" value="P:proteolysis"/>
    <property type="evidence" value="ECO:0007669"/>
    <property type="project" value="UniProtKB-KW"/>
</dbReference>
<protein>
    <submittedName>
        <fullName evidence="11">ATP binding subunit of Clp protease</fullName>
    </submittedName>
</protein>
<keyword evidence="11" id="KW-0645">Protease</keyword>
<dbReference type="EMBL" id="CP006627">
    <property type="protein sequence ID" value="AIB09572.1"/>
    <property type="molecule type" value="Genomic_DNA"/>
</dbReference>
<dbReference type="EMBL" id="HBHP01025737">
    <property type="protein sequence ID" value="CAD9771985.1"/>
    <property type="molecule type" value="Transcribed_RNA"/>
</dbReference>
<feature type="domain" description="AAA+ ATPase" evidence="7">
    <location>
        <begin position="780"/>
        <end position="923"/>
    </location>
</feature>
<evidence type="ECO:0000313" key="22">
    <source>
        <dbReference type="EMBL" id="CAD9771976.1"/>
    </source>
</evidence>
<dbReference type="Pfam" id="PF02861">
    <property type="entry name" value="Clp_N"/>
    <property type="match status" value="1"/>
</dbReference>
<evidence type="ECO:0000256" key="4">
    <source>
        <dbReference type="ARBA" id="ARBA00023186"/>
    </source>
</evidence>
<dbReference type="InterPro" id="IPR001270">
    <property type="entry name" value="ClpA/B"/>
</dbReference>
<evidence type="ECO:0000256" key="3">
    <source>
        <dbReference type="ARBA" id="ARBA00022840"/>
    </source>
</evidence>
<keyword evidence="5" id="KW-0175">Coiled coil</keyword>
<keyword evidence="2" id="KW-0547">Nucleotide-binding</keyword>
<evidence type="ECO:0000313" key="21">
    <source>
        <dbReference type="EMBL" id="CAD9771970.1"/>
    </source>
</evidence>
<evidence type="ECO:0000313" key="24">
    <source>
        <dbReference type="EMBL" id="CAD9771991.1"/>
    </source>
</evidence>
<feature type="domain" description="AAA+ ATPase" evidence="7">
    <location>
        <begin position="414"/>
        <end position="558"/>
    </location>
</feature>
<dbReference type="GO" id="GO:0016887">
    <property type="term" value="F:ATP hydrolysis activity"/>
    <property type="evidence" value="ECO:0007669"/>
    <property type="project" value="InterPro"/>
</dbReference>
<evidence type="ECO:0000313" key="23">
    <source>
        <dbReference type="EMBL" id="CAD9771985.1"/>
    </source>
</evidence>
<dbReference type="FunFam" id="3.40.50.300:FF:000025">
    <property type="entry name" value="ATP-dependent Clp protease subunit"/>
    <property type="match status" value="1"/>
</dbReference>
<dbReference type="PROSITE" id="PS00870">
    <property type="entry name" value="CLPAB_1"/>
    <property type="match status" value="1"/>
</dbReference>
<evidence type="ECO:0000256" key="1">
    <source>
        <dbReference type="ARBA" id="ARBA00022737"/>
    </source>
</evidence>
<dbReference type="PRINTS" id="PR00300">
    <property type="entry name" value="CLPPROTEASEA"/>
</dbReference>
<dbReference type="EMBL" id="HBHP01025793">
    <property type="protein sequence ID" value="CAD9772021.1"/>
    <property type="molecule type" value="Transcribed_RNA"/>
</dbReference>
<dbReference type="GO" id="GO:0005524">
    <property type="term" value="F:ATP binding"/>
    <property type="evidence" value="ECO:0007669"/>
    <property type="project" value="UniProtKB-KW"/>
</dbReference>
<evidence type="ECO:0000313" key="10">
    <source>
        <dbReference type="EMBL" id="AIB09560.1"/>
    </source>
</evidence>
<evidence type="ECO:0000313" key="20">
    <source>
        <dbReference type="EMBL" id="CAD9771964.1"/>
    </source>
</evidence>
<evidence type="ECO:0000256" key="6">
    <source>
        <dbReference type="SAM" id="MobiDB-lite"/>
    </source>
</evidence>
<evidence type="ECO:0000313" key="14">
    <source>
        <dbReference type="EMBL" id="CAD9771934.1"/>
    </source>
</evidence>
<dbReference type="Pfam" id="PF07724">
    <property type="entry name" value="AAA_2"/>
    <property type="match status" value="1"/>
</dbReference>
<feature type="domain" description="Clp ATPase C-terminal" evidence="8">
    <location>
        <begin position="958"/>
        <end position="1047"/>
    </location>
</feature>
<dbReference type="InterPro" id="IPR041546">
    <property type="entry name" value="ClpA/ClpB_AAA_lid"/>
</dbReference>
<dbReference type="Gene3D" id="1.10.8.60">
    <property type="match status" value="2"/>
</dbReference>
<evidence type="ECO:0000313" key="26">
    <source>
        <dbReference type="EMBL" id="CAD9772005.1"/>
    </source>
</evidence>
<dbReference type="SMART" id="SM01086">
    <property type="entry name" value="ClpB_D2-small"/>
    <property type="match status" value="1"/>
</dbReference>
<proteinExistence type="predicted"/>
<dbReference type="Pfam" id="PF17871">
    <property type="entry name" value="AAA_lid_9"/>
    <property type="match status" value="1"/>
</dbReference>
<dbReference type="EMBL" id="CP006627">
    <property type="protein sequence ID" value="AIB09568.1"/>
    <property type="molecule type" value="Genomic_DNA"/>
</dbReference>
<evidence type="ECO:0000313" key="25">
    <source>
        <dbReference type="EMBL" id="CAD9771999.1"/>
    </source>
</evidence>
<dbReference type="EMBL" id="HBHP01025759">
    <property type="protein sequence ID" value="CAD9771999.1"/>
    <property type="molecule type" value="Transcribed_RNA"/>
</dbReference>
<evidence type="ECO:0000313" key="19">
    <source>
        <dbReference type="EMBL" id="CAD9771958.1"/>
    </source>
</evidence>
<evidence type="ECO:0000313" key="11">
    <source>
        <dbReference type="EMBL" id="AIB09564.1"/>
    </source>
</evidence>
<sequence length="1063" mass="120649">MSMTVNFVNKTTKININTLLQSNKLLTQKLQKFIQNKNNNIKNYRNFYIKHSYIKNSRSKLRCYADPFEAEEFKIFSSEVINILKAAKKYANKRPNKSITGPYIVLAMLVAAPTSLGSRILDAFAIRTEILKQRLLDVEYDEPTEPINLIKRIKRFFENKLFDSEASRIIDLAKEIAYRHSWPRVEVIHLLLAIYRYKASFAHKCILRTMPFYDEFCCFMDSTEKDDGMLENLLTDKVFNYDIDEKMAERMINKEQQKLEKATPLITKNDFEDGFKKYEELENPIKDIEIDEDKEDKEDKKIEDDDGTDGPSGTSGIYKDGIPGDSEPDDLDNDAQEDIHHIKDDEGREWGGGIDISSFDLIEAFGTDLTDKAYQAMTMDVDELGEGKKIKAGDPVIGREKELDRIIRVLARKTKNNPCLIGEPGVGKTAIAEGLAYRIVRKLVPEFLYDTKLINIEVAKIVAGSKYRGDFESRMMSILELCQEEDDILLFIDEIHTIMGAGSAEGTLDAANILKPALSRGEMKVLGATTEDEYRKYIKADGALERRFQAVRVPEPSPEEAVLILKGIRPVFGDYHEVYYSDEALEACVSYSKRYILDKFLPDKAIDIMDESGAYVKMKGSYVEEDLDGYKELVASYLEVKEALKSKNLSRVAAAIEREIRNLEIAEKIRRQLDKIEDEEKNKEFLQKMLIEEDKEYLVEETPIDIEKKQERNVGVLDVERTLEEMTGIKILKATKSESEKLLMLESTIHDSVIGQEAAVRSVSHALRRSRAGLRNLDKPIGSFIFAGPTGVGKTALAKAVTIAFFESKDAMIRIDMGDIPDSHGISKLIGSPPGYVGYTEGGQLTEAVKKKPHSLILFDEIEKANKTIWESLLPLFDEGRLADSKGLVVDFTNTIMILTSNLGIEYIKAKKVDKIASGERPFLTYEEEVECYTTAIDAYFKPEFINRLDEVIIFDHLTRSDVSEIYDVMMDKLKERALRFGITVSESIRVKNFILTTGYSPDFGARPLERAITSTIEDPISEKLLSGDITRGDDICLDFNNGAMCITRMLYDAETGLKIQFL</sequence>
<dbReference type="InterPro" id="IPR018368">
    <property type="entry name" value="ClpA/B_CS1"/>
</dbReference>
<evidence type="ECO:0000259" key="8">
    <source>
        <dbReference type="SMART" id="SM01086"/>
    </source>
</evidence>
<dbReference type="Proteomes" id="UP000243670">
    <property type="component" value="Nucleomorph 1"/>
</dbReference>
<organism evidence="11 30">
    <name type="scientific">Lotharella oceanica</name>
    <dbReference type="NCBI Taxonomy" id="641309"/>
    <lineage>
        <taxon>Eukaryota</taxon>
        <taxon>Sar</taxon>
        <taxon>Rhizaria</taxon>
        <taxon>Cercozoa</taxon>
        <taxon>Chlorarachniophyceae</taxon>
        <taxon>Lotharella</taxon>
    </lineage>
</organism>
<evidence type="ECO:0000259" key="7">
    <source>
        <dbReference type="SMART" id="SM00382"/>
    </source>
</evidence>
<dbReference type="EMBL" id="CP006627">
    <property type="protein sequence ID" value="AIB09560.1"/>
    <property type="molecule type" value="Genomic_DNA"/>
</dbReference>
<dbReference type="GO" id="GO:0005737">
    <property type="term" value="C:cytoplasm"/>
    <property type="evidence" value="ECO:0007669"/>
    <property type="project" value="TreeGrafter"/>
</dbReference>
<evidence type="ECO:0000313" key="13">
    <source>
        <dbReference type="EMBL" id="AIB09572.1"/>
    </source>
</evidence>
<dbReference type="EMBL" id="HBHP01025748">
    <property type="protein sequence ID" value="CAD9771991.1"/>
    <property type="molecule type" value="Transcribed_RNA"/>
</dbReference>
<dbReference type="EMBL" id="HBHP01025637">
    <property type="protein sequence ID" value="CAD9771934.1"/>
    <property type="molecule type" value="Transcribed_RNA"/>
</dbReference>
<feature type="coiled-coil region" evidence="5">
    <location>
        <begin position="646"/>
        <end position="696"/>
    </location>
</feature>
<name>A0A060DGA1_9EUKA</name>
<dbReference type="InterPro" id="IPR019489">
    <property type="entry name" value="Clp_ATPase_C"/>
</dbReference>
<keyword evidence="1" id="KW-0677">Repeat</keyword>
<evidence type="ECO:0000313" key="16">
    <source>
        <dbReference type="EMBL" id="CAD9771943.1"/>
    </source>
</evidence>
<evidence type="ECO:0000313" key="12">
    <source>
        <dbReference type="EMBL" id="AIB09568.1"/>
    </source>
</evidence>
<keyword evidence="11" id="KW-0542">Nucleomorph</keyword>
<dbReference type="PANTHER" id="PTHR11638:SF175">
    <property type="entry name" value="ATP-DEPENDENT CLP PROTEASE, ATP-BINDING SUBUNIT CLPC"/>
    <property type="match status" value="1"/>
</dbReference>
<dbReference type="EMBL" id="HBHP01025770">
    <property type="protein sequence ID" value="CAD9772005.1"/>
    <property type="molecule type" value="Transcribed_RNA"/>
</dbReference>
<dbReference type="SMART" id="SM00382">
    <property type="entry name" value="AAA"/>
    <property type="match status" value="2"/>
</dbReference>
<keyword evidence="3" id="KW-0067">ATP-binding</keyword>
<dbReference type="InterPro" id="IPR003593">
    <property type="entry name" value="AAA+_ATPase"/>
</dbReference>
<dbReference type="EMBL" id="HBHP01025682">
    <property type="protein sequence ID" value="CAD9771954.1"/>
    <property type="molecule type" value="Transcribed_RNA"/>
</dbReference>
<dbReference type="EMBL" id="HBHP01025659">
    <property type="protein sequence ID" value="CAD9771943.1"/>
    <property type="molecule type" value="Transcribed_RNA"/>
</dbReference>
<dbReference type="InterPro" id="IPR003959">
    <property type="entry name" value="ATPase_AAA_core"/>
</dbReference>
<dbReference type="InterPro" id="IPR027417">
    <property type="entry name" value="P-loop_NTPase"/>
</dbReference>
<keyword evidence="4" id="KW-0143">Chaperone</keyword>
<dbReference type="PANTHER" id="PTHR11638">
    <property type="entry name" value="ATP-DEPENDENT CLP PROTEASE"/>
    <property type="match status" value="1"/>
</dbReference>
<feature type="region of interest" description="Disordered" evidence="6">
    <location>
        <begin position="286"/>
        <end position="334"/>
    </location>
</feature>
<dbReference type="EMBL" id="HBHP01025693">
    <property type="protein sequence ID" value="CAD9771958.1"/>
    <property type="molecule type" value="Transcribed_RNA"/>
</dbReference>
<dbReference type="EMBL" id="HBHP01025671">
    <property type="protein sequence ID" value="CAD9771950.1"/>
    <property type="molecule type" value="Transcribed_RNA"/>
</dbReference>
<gene>
    <name evidence="11" type="primary">clpC</name>
    <name evidence="14" type="ORF">LSP00402_LOCUS15924</name>
    <name evidence="15" type="ORF">LSP00402_LOCUS15928</name>
    <name evidence="16" type="ORF">LSP00402_LOCUS15933</name>
    <name evidence="17" type="ORF">LSP00402_LOCUS15940</name>
    <name evidence="18" type="ORF">LSP00402_LOCUS15944</name>
    <name evidence="19" type="ORF">LSP00402_LOCUS15948</name>
    <name evidence="20" type="ORF">LSP00402_LOCUS15954</name>
    <name evidence="21" type="ORF">LSP00402_LOCUS15960</name>
    <name evidence="22" type="ORF">LSP00402_LOCUS15966</name>
    <name evidence="23" type="ORF">LSP00402_LOCUS15975</name>
    <name evidence="24" type="ORF">LSP00402_LOCUS15981</name>
    <name evidence="25" type="ORF">LSP00402_LOCUS15989</name>
    <name evidence="26" type="ORF">LSP00402_LOCUS15995</name>
    <name evidence="27" type="ORF">LSP00402_LOCUS16003</name>
    <name evidence="28" type="ORF">LSP00402_LOCUS16011</name>
    <name evidence="29" type="ORF">LSP00402_LOCUS16018</name>
    <name evidence="9" type="ORF">M951_chr170</name>
    <name evidence="10" type="ORF">M951_chr175</name>
    <name evidence="11" type="ORF">M951_chr180</name>
    <name evidence="12" type="ORF">M951_chr185</name>
    <name evidence="13" type="ORF">M951_chr190</name>
</gene>
<reference evidence="11 30" key="1">
    <citation type="journal article" date="2014" name="BMC Genomics">
        <title>Nucleomorph and plastid genome sequences of the chlorarachniophyte Lotharella oceanica: convergent reductive evolution and frequent recombination in nucleomorph-bearing algae.</title>
        <authorList>
            <person name="Tanifuji G."/>
            <person name="Onodera N.T."/>
            <person name="Brown M.W."/>
            <person name="Curtis B.A."/>
            <person name="Roger A.J."/>
            <person name="Ka-Shu Wong G."/>
            <person name="Melkonian M."/>
            <person name="Archibald J.M."/>
        </authorList>
    </citation>
    <scope>NUCLEOTIDE SEQUENCE [LARGE SCALE GENOMIC DNA]</scope>
    <source>
        <strain evidence="11 30">CCMP622</strain>
    </source>
</reference>
<accession>A0A060DGA1</accession>
<evidence type="ECO:0000313" key="17">
    <source>
        <dbReference type="EMBL" id="CAD9771950.1"/>
    </source>
</evidence>
<evidence type="ECO:0000313" key="28">
    <source>
        <dbReference type="EMBL" id="CAD9772021.1"/>
    </source>
</evidence>
<evidence type="ECO:0000313" key="15">
    <source>
        <dbReference type="EMBL" id="CAD9771938.1"/>
    </source>
</evidence>
<dbReference type="SUPFAM" id="SSF52540">
    <property type="entry name" value="P-loop containing nucleoside triphosphate hydrolases"/>
    <property type="match status" value="2"/>
</dbReference>
<dbReference type="Gene3D" id="1.10.1780.10">
    <property type="entry name" value="Clp, N-terminal domain"/>
    <property type="match status" value="1"/>
</dbReference>
<dbReference type="GO" id="GO:0008233">
    <property type="term" value="F:peptidase activity"/>
    <property type="evidence" value="ECO:0007669"/>
    <property type="project" value="UniProtKB-KW"/>
</dbReference>
<evidence type="ECO:0000313" key="30">
    <source>
        <dbReference type="Proteomes" id="UP000243670"/>
    </source>
</evidence>
<dbReference type="InterPro" id="IPR036628">
    <property type="entry name" value="Clp_N_dom_sf"/>
</dbReference>
<dbReference type="CDD" id="cd00009">
    <property type="entry name" value="AAA"/>
    <property type="match status" value="1"/>
</dbReference>
<dbReference type="InterPro" id="IPR050130">
    <property type="entry name" value="ClpA_ClpB"/>
</dbReference>
<keyword evidence="11" id="KW-0378">Hydrolase</keyword>
<evidence type="ECO:0000313" key="29">
    <source>
        <dbReference type="EMBL" id="CAD9772028.1"/>
    </source>
</evidence>
<dbReference type="EMBL" id="HBHP01025726">
    <property type="protein sequence ID" value="CAD9771976.1"/>
    <property type="molecule type" value="Transcribed_RNA"/>
</dbReference>
<evidence type="ECO:0000313" key="9">
    <source>
        <dbReference type="EMBL" id="AIB09556.1"/>
    </source>
</evidence>
<dbReference type="EMBL" id="HBHP01025782">
    <property type="protein sequence ID" value="CAD9772013.1"/>
    <property type="molecule type" value="Transcribed_RNA"/>
</dbReference>
<dbReference type="EMBL" id="HBHP01025704">
    <property type="protein sequence ID" value="CAD9771964.1"/>
    <property type="molecule type" value="Transcribed_RNA"/>
</dbReference>